<comment type="similarity">
    <text evidence="1">Belongs to the Gfa family.</text>
</comment>
<dbReference type="OrthoDB" id="428768at2759"/>
<evidence type="ECO:0000256" key="4">
    <source>
        <dbReference type="ARBA" id="ARBA00023239"/>
    </source>
</evidence>
<dbReference type="GO" id="GO:0016846">
    <property type="term" value="F:carbon-sulfur lyase activity"/>
    <property type="evidence" value="ECO:0007669"/>
    <property type="project" value="InterPro"/>
</dbReference>
<evidence type="ECO:0000313" key="7">
    <source>
        <dbReference type="Proteomes" id="UP000800036"/>
    </source>
</evidence>
<organism evidence="6 7">
    <name type="scientific">Bimuria novae-zelandiae CBS 107.79</name>
    <dbReference type="NCBI Taxonomy" id="1447943"/>
    <lineage>
        <taxon>Eukaryota</taxon>
        <taxon>Fungi</taxon>
        <taxon>Dikarya</taxon>
        <taxon>Ascomycota</taxon>
        <taxon>Pezizomycotina</taxon>
        <taxon>Dothideomycetes</taxon>
        <taxon>Pleosporomycetidae</taxon>
        <taxon>Pleosporales</taxon>
        <taxon>Massarineae</taxon>
        <taxon>Didymosphaeriaceae</taxon>
        <taxon>Bimuria</taxon>
    </lineage>
</organism>
<evidence type="ECO:0000256" key="2">
    <source>
        <dbReference type="ARBA" id="ARBA00022723"/>
    </source>
</evidence>
<protein>
    <recommendedName>
        <fullName evidence="5">CENP-V/GFA domain-containing protein</fullName>
    </recommendedName>
</protein>
<dbReference type="PANTHER" id="PTHR33337">
    <property type="entry name" value="GFA DOMAIN-CONTAINING PROTEIN"/>
    <property type="match status" value="1"/>
</dbReference>
<dbReference type="SUPFAM" id="SSF51316">
    <property type="entry name" value="Mss4-like"/>
    <property type="match status" value="1"/>
</dbReference>
<dbReference type="Pfam" id="PF04828">
    <property type="entry name" value="GFA"/>
    <property type="match status" value="1"/>
</dbReference>
<dbReference type="AlphaFoldDB" id="A0A6A5VPQ4"/>
<dbReference type="EMBL" id="ML976659">
    <property type="protein sequence ID" value="KAF1978925.1"/>
    <property type="molecule type" value="Genomic_DNA"/>
</dbReference>
<evidence type="ECO:0000256" key="3">
    <source>
        <dbReference type="ARBA" id="ARBA00022833"/>
    </source>
</evidence>
<keyword evidence="3" id="KW-0862">Zinc</keyword>
<dbReference type="Gene3D" id="3.90.1590.10">
    <property type="entry name" value="glutathione-dependent formaldehyde- activating enzyme (gfa)"/>
    <property type="match status" value="1"/>
</dbReference>
<sequence>MTSDIRLPSEGAHGEVDGTATATCYCGAVQISVPTESPGLVETAICHCNDCRKITASPTFSAPCSHVEMSTNSSSTCSMFSSLFLIYDTHLKHVRGEEKLSRFRQNNTVASGNYMENSFCSGTIDDYTLHATKFRPRVEHYEHNRCAWVYAANVKEPGSKPKV</sequence>
<dbReference type="GO" id="GO:0046872">
    <property type="term" value="F:metal ion binding"/>
    <property type="evidence" value="ECO:0007669"/>
    <property type="project" value="UniProtKB-KW"/>
</dbReference>
<proteinExistence type="inferred from homology"/>
<keyword evidence="7" id="KW-1185">Reference proteome</keyword>
<keyword evidence="2" id="KW-0479">Metal-binding</keyword>
<dbReference type="PANTHER" id="PTHR33337:SF8">
    <property type="entry name" value="CENP-V_GFA DOMAIN-CONTAINING PROTEIN"/>
    <property type="match status" value="1"/>
</dbReference>
<dbReference type="InterPro" id="IPR011057">
    <property type="entry name" value="Mss4-like_sf"/>
</dbReference>
<evidence type="ECO:0000256" key="1">
    <source>
        <dbReference type="ARBA" id="ARBA00005495"/>
    </source>
</evidence>
<dbReference type="Proteomes" id="UP000800036">
    <property type="component" value="Unassembled WGS sequence"/>
</dbReference>
<evidence type="ECO:0000313" key="6">
    <source>
        <dbReference type="EMBL" id="KAF1978925.1"/>
    </source>
</evidence>
<evidence type="ECO:0000259" key="5">
    <source>
        <dbReference type="Pfam" id="PF04828"/>
    </source>
</evidence>
<feature type="domain" description="CENP-V/GFA" evidence="5">
    <location>
        <begin position="20"/>
        <end position="61"/>
    </location>
</feature>
<accession>A0A6A5VPQ4</accession>
<reference evidence="6" key="1">
    <citation type="journal article" date="2020" name="Stud. Mycol.">
        <title>101 Dothideomycetes genomes: a test case for predicting lifestyles and emergence of pathogens.</title>
        <authorList>
            <person name="Haridas S."/>
            <person name="Albert R."/>
            <person name="Binder M."/>
            <person name="Bloem J."/>
            <person name="Labutti K."/>
            <person name="Salamov A."/>
            <person name="Andreopoulos B."/>
            <person name="Baker S."/>
            <person name="Barry K."/>
            <person name="Bills G."/>
            <person name="Bluhm B."/>
            <person name="Cannon C."/>
            <person name="Castanera R."/>
            <person name="Culley D."/>
            <person name="Daum C."/>
            <person name="Ezra D."/>
            <person name="Gonzalez J."/>
            <person name="Henrissat B."/>
            <person name="Kuo A."/>
            <person name="Liang C."/>
            <person name="Lipzen A."/>
            <person name="Lutzoni F."/>
            <person name="Magnuson J."/>
            <person name="Mondo S."/>
            <person name="Nolan M."/>
            <person name="Ohm R."/>
            <person name="Pangilinan J."/>
            <person name="Park H.-J."/>
            <person name="Ramirez L."/>
            <person name="Alfaro M."/>
            <person name="Sun H."/>
            <person name="Tritt A."/>
            <person name="Yoshinaga Y."/>
            <person name="Zwiers L.-H."/>
            <person name="Turgeon B."/>
            <person name="Goodwin S."/>
            <person name="Spatafora J."/>
            <person name="Crous P."/>
            <person name="Grigoriev I."/>
        </authorList>
    </citation>
    <scope>NUCLEOTIDE SEQUENCE</scope>
    <source>
        <strain evidence="6">CBS 107.79</strain>
    </source>
</reference>
<keyword evidence="4" id="KW-0456">Lyase</keyword>
<dbReference type="InterPro" id="IPR006913">
    <property type="entry name" value="CENP-V/GFA"/>
</dbReference>
<name>A0A6A5VPQ4_9PLEO</name>
<gene>
    <name evidence="6" type="ORF">BU23DRAFT_577135</name>
</gene>